<accession>A0A1P8KLE1</accession>
<organism evidence="1 2">
    <name type="scientific">Poseidonibacter parvus</name>
    <dbReference type="NCBI Taxonomy" id="1850254"/>
    <lineage>
        <taxon>Bacteria</taxon>
        <taxon>Pseudomonadati</taxon>
        <taxon>Campylobacterota</taxon>
        <taxon>Epsilonproteobacteria</taxon>
        <taxon>Campylobacterales</taxon>
        <taxon>Arcobacteraceae</taxon>
        <taxon>Poseidonibacter</taxon>
    </lineage>
</organism>
<sequence>MILGKCPYCEGSVIARDFVAQGKKIKLYTCEHAQKVYDESESFVFTAESTCTFRVYSNAFLRWNKRSFSQYEMKKLLQDGQVTIRLHGRKGTSEYFKYVIPDKEYGVSILWDEEVEKEEEKV</sequence>
<dbReference type="RefSeq" id="WP_076085466.1">
    <property type="nucleotide sequence ID" value="NZ_CP019070.1"/>
</dbReference>
<proteinExistence type="predicted"/>
<protein>
    <submittedName>
        <fullName evidence="1">Uncharacterized protein</fullName>
    </submittedName>
</protein>
<dbReference type="OrthoDB" id="5339567at2"/>
<dbReference type="AlphaFoldDB" id="A0A1P8KLE1"/>
<reference evidence="1 2" key="1">
    <citation type="submission" date="2017-01" db="EMBL/GenBank/DDBJ databases">
        <title>Genome sequencing of Arcobacter sp. LPB0137.</title>
        <authorList>
            <person name="Lee G.-W."/>
            <person name="Yi H."/>
        </authorList>
    </citation>
    <scope>NUCLEOTIDE SEQUENCE [LARGE SCALE GENOMIC DNA]</scope>
    <source>
        <strain evidence="1 2">LPB0137</strain>
    </source>
</reference>
<dbReference type="KEGG" id="alp:LPB137_05470"/>
<evidence type="ECO:0000313" key="2">
    <source>
        <dbReference type="Proteomes" id="UP000186074"/>
    </source>
</evidence>
<dbReference type="Proteomes" id="UP000186074">
    <property type="component" value="Chromosome"/>
</dbReference>
<dbReference type="STRING" id="1850254.LPB137_05470"/>
<evidence type="ECO:0000313" key="1">
    <source>
        <dbReference type="EMBL" id="APW65336.1"/>
    </source>
</evidence>
<keyword evidence="2" id="KW-1185">Reference proteome</keyword>
<name>A0A1P8KLE1_9BACT</name>
<gene>
    <name evidence="1" type="ORF">LPB137_05470</name>
</gene>
<dbReference type="EMBL" id="CP019070">
    <property type="protein sequence ID" value="APW65336.1"/>
    <property type="molecule type" value="Genomic_DNA"/>
</dbReference>